<reference evidence="3" key="2">
    <citation type="submission" date="2017-06" db="EMBL/GenBank/DDBJ databases">
        <title>WGS assembly of Brachypodium distachyon.</title>
        <authorList>
            <consortium name="The International Brachypodium Initiative"/>
            <person name="Lucas S."/>
            <person name="Harmon-Smith M."/>
            <person name="Lail K."/>
            <person name="Tice H."/>
            <person name="Grimwood J."/>
            <person name="Bruce D."/>
            <person name="Barry K."/>
            <person name="Shu S."/>
            <person name="Lindquist E."/>
            <person name="Wang M."/>
            <person name="Pitluck S."/>
            <person name="Vogel J.P."/>
            <person name="Garvin D.F."/>
            <person name="Mockler T.C."/>
            <person name="Schmutz J."/>
            <person name="Rokhsar D."/>
            <person name="Bevan M.W."/>
        </authorList>
    </citation>
    <scope>NUCLEOTIDE SEQUENCE</scope>
    <source>
        <strain evidence="3">Bd21</strain>
    </source>
</reference>
<name>A0A0Q3K5E7_BRADI</name>
<proteinExistence type="predicted"/>
<dbReference type="Proteomes" id="UP000008810">
    <property type="component" value="Chromosome 2"/>
</dbReference>
<evidence type="ECO:0000313" key="3">
    <source>
        <dbReference type="EMBL" id="KQK05969.1"/>
    </source>
</evidence>
<feature type="region of interest" description="Disordered" evidence="1">
    <location>
        <begin position="702"/>
        <end position="727"/>
    </location>
</feature>
<dbReference type="EMBL" id="CM000881">
    <property type="protein sequence ID" value="KQK05969.1"/>
    <property type="molecule type" value="Genomic_DNA"/>
</dbReference>
<reference evidence="4" key="3">
    <citation type="submission" date="2018-08" db="UniProtKB">
        <authorList>
            <consortium name="EnsemblPlants"/>
        </authorList>
    </citation>
    <scope>IDENTIFICATION</scope>
    <source>
        <strain evidence="4">cv. Bd21</strain>
    </source>
</reference>
<evidence type="ECO:0000259" key="2">
    <source>
        <dbReference type="Pfam" id="PF24530"/>
    </source>
</evidence>
<reference evidence="3 4" key="1">
    <citation type="journal article" date="2010" name="Nature">
        <title>Genome sequencing and analysis of the model grass Brachypodium distachyon.</title>
        <authorList>
            <consortium name="International Brachypodium Initiative"/>
        </authorList>
    </citation>
    <scope>NUCLEOTIDE SEQUENCE [LARGE SCALE GENOMIC DNA]</scope>
    <source>
        <strain evidence="3 4">Bd21</strain>
    </source>
</reference>
<dbReference type="Gramene" id="KQK05969">
    <property type="protein sequence ID" value="KQK05969"/>
    <property type="gene ID" value="BRADI_2g23663v3"/>
</dbReference>
<sequence length="1023" mass="112962">MEKRPAPRIGTEETAPDRRTLLDLSICEQVPRKKIIGSSAAAPLESQAKKPLHQGLDQPNDAGFVIDRRPEEELKQELWRRWRLPITVPASSRPDFFMVASFGRCKFCLTKTSMGNLLSVCILGAPEEFWVKLLLDRTFRFSLTNKNIGFHIAKLCSFSCSNFVVYFHLWGFGGPDYIRELEAWKKEDFQQWENPKKVQFPVKPKRSYAQAVANGSSFLTGANSIRIVRQFAFLGLEPMDNDAQPLPPWNSAFEGDLADAGYSEREIQLCRQRHVEKSNCTRKDTIPVSTIFERLKFPATSPAPMTEKTRFESSNGHPFNVGSISSGFNSGVNTQSNAAQADPAQAAEILVGGKDIYARPKRTCKRCLKLGHSEYRCWNAIHGRYCSKPGHIFRFCKIMQADMDSGIYSKTLGNSTKSGGFFRNFSLLISGQSSTPLQFASFTEYGKQLNIRPSDPSSSSAPPPPKSLVACALPAEQQASPSPMANFPVDPAPFVPGLFDIVEVAGNLSRGGTTSVAASRRPTKTSPSSPSTCRRTLMPLFANTRGIINHFISEHLQLRVEAIQHCPLGHAYIRLQSAADRDWLVQHSPLLHNGATFSFSKHNRGRNWHGFTYNQEVWLMLLGFHLDLSLAEHLKNVIFDWGKMVVWDRAQSNMSRIIVKVKVPDLAMIPYSLLFSHSADFQGDTWAVPIYILSSSLLGVIPPDEEDPPENGATPHPLPGLPFHQDHGHNIHHAPMIPDLNMEVENRGPCDHHVAATNVAVVANENDPEIMQWIANLPPELPNEQVAIEAMDDDSSITLTLSSNAPMAAASEGSVNGQGLGNGVEEVNGLGNAIGQDHQGIQIMDGINVNQAGQALALNNMLAGRVQIPEFNHSLEDFPLLNGPHLTKPHLEKFTSSMEGNEAWPWLGFFIAALISPDSFSWARKVLLSNMLSAKAAEVSQGFSTLQAPKTYGFLLPANASTSALRVRKSKKVPLVVTEVSRSVRLNKKAKGYKHSSYVDKHCLACFSKAPIISKKILSIHGS</sequence>
<dbReference type="GO" id="GO:0003676">
    <property type="term" value="F:nucleic acid binding"/>
    <property type="evidence" value="ECO:0007669"/>
    <property type="project" value="InterPro"/>
</dbReference>
<dbReference type="OrthoDB" id="696643at2759"/>
<dbReference type="GO" id="GO:0008270">
    <property type="term" value="F:zinc ion binding"/>
    <property type="evidence" value="ECO:0007669"/>
    <property type="project" value="InterPro"/>
</dbReference>
<dbReference type="SUPFAM" id="SSF57756">
    <property type="entry name" value="Retrovirus zinc finger-like domains"/>
    <property type="match status" value="1"/>
</dbReference>
<protein>
    <recommendedName>
        <fullName evidence="2">DUF7597 domain-containing protein</fullName>
    </recommendedName>
</protein>
<dbReference type="InterPro" id="IPR036875">
    <property type="entry name" value="Znf_CCHC_sf"/>
</dbReference>
<evidence type="ECO:0000256" key="1">
    <source>
        <dbReference type="SAM" id="MobiDB-lite"/>
    </source>
</evidence>
<keyword evidence="5" id="KW-1185">Reference proteome</keyword>
<dbReference type="STRING" id="15368.A0A0Q3K5E7"/>
<dbReference type="InterPro" id="IPR056018">
    <property type="entry name" value="DUF7597"/>
</dbReference>
<evidence type="ECO:0000313" key="4">
    <source>
        <dbReference type="EnsemblPlants" id="KQK05969"/>
    </source>
</evidence>
<dbReference type="EnsemblPlants" id="KQK05969">
    <property type="protein sequence ID" value="KQK05969"/>
    <property type="gene ID" value="BRADI_2g23663v3"/>
</dbReference>
<organism evidence="3">
    <name type="scientific">Brachypodium distachyon</name>
    <name type="common">Purple false brome</name>
    <name type="synonym">Trachynia distachya</name>
    <dbReference type="NCBI Taxonomy" id="15368"/>
    <lineage>
        <taxon>Eukaryota</taxon>
        <taxon>Viridiplantae</taxon>
        <taxon>Streptophyta</taxon>
        <taxon>Embryophyta</taxon>
        <taxon>Tracheophyta</taxon>
        <taxon>Spermatophyta</taxon>
        <taxon>Magnoliopsida</taxon>
        <taxon>Liliopsida</taxon>
        <taxon>Poales</taxon>
        <taxon>Poaceae</taxon>
        <taxon>BOP clade</taxon>
        <taxon>Pooideae</taxon>
        <taxon>Stipodae</taxon>
        <taxon>Brachypodieae</taxon>
        <taxon>Brachypodium</taxon>
    </lineage>
</organism>
<dbReference type="PANTHER" id="PTHR33075:SF7">
    <property type="entry name" value="OS02G0303350 PROTEIN"/>
    <property type="match status" value="1"/>
</dbReference>
<accession>A0A0Q3K5E7</accession>
<dbReference type="Pfam" id="PF24530">
    <property type="entry name" value="DUF7597"/>
    <property type="match status" value="1"/>
</dbReference>
<dbReference type="AlphaFoldDB" id="A0A0Q3K5E7"/>
<feature type="domain" description="DUF7597" evidence="2">
    <location>
        <begin position="543"/>
        <end position="610"/>
    </location>
</feature>
<dbReference type="InParanoid" id="A0A0Q3K5E7"/>
<gene>
    <name evidence="3" type="ORF">BRADI_2g23663v3</name>
</gene>
<feature type="region of interest" description="Disordered" evidence="1">
    <location>
        <begin position="512"/>
        <end position="532"/>
    </location>
</feature>
<evidence type="ECO:0000313" key="5">
    <source>
        <dbReference type="Proteomes" id="UP000008810"/>
    </source>
</evidence>
<dbReference type="PANTHER" id="PTHR33075">
    <property type="entry name" value="OS02G0499800 PROTEIN"/>
    <property type="match status" value="1"/>
</dbReference>
<dbReference type="FunCoup" id="A0A0Q3K5E7">
    <property type="interactions" value="324"/>
</dbReference>